<dbReference type="Pfam" id="PF00069">
    <property type="entry name" value="Pkinase"/>
    <property type="match status" value="1"/>
</dbReference>
<evidence type="ECO:0000259" key="2">
    <source>
        <dbReference type="PROSITE" id="PS50011"/>
    </source>
</evidence>
<dbReference type="PANTHER" id="PTHR24359:SF1">
    <property type="entry name" value="INHIBITOR OF NUCLEAR FACTOR KAPPA-B KINASE EPSILON SUBUNIT HOMOLOG 1-RELATED"/>
    <property type="match status" value="1"/>
</dbReference>
<evidence type="ECO:0000313" key="4">
    <source>
        <dbReference type="Proteomes" id="UP001152049"/>
    </source>
</evidence>
<dbReference type="SMART" id="SM00220">
    <property type="entry name" value="S_TKc"/>
    <property type="match status" value="1"/>
</dbReference>
<reference evidence="3" key="1">
    <citation type="submission" date="2022-09" db="EMBL/GenBank/DDBJ databases">
        <title>Fusarium specimens isolated from Avocado Roots.</title>
        <authorList>
            <person name="Stajich J."/>
            <person name="Roper C."/>
            <person name="Heimlech-Rivalta G."/>
        </authorList>
    </citation>
    <scope>NUCLEOTIDE SEQUENCE</scope>
    <source>
        <strain evidence="3">CF00136</strain>
    </source>
</reference>
<dbReference type="Gene3D" id="1.10.510.10">
    <property type="entry name" value="Transferase(Phosphotransferase) domain 1"/>
    <property type="match status" value="1"/>
</dbReference>
<comment type="caution">
    <text evidence="3">The sequence shown here is derived from an EMBL/GenBank/DDBJ whole genome shotgun (WGS) entry which is preliminary data.</text>
</comment>
<keyword evidence="4" id="KW-1185">Reference proteome</keyword>
<dbReference type="InterPro" id="IPR000719">
    <property type="entry name" value="Prot_kinase_dom"/>
</dbReference>
<feature type="domain" description="Protein kinase" evidence="2">
    <location>
        <begin position="1"/>
        <end position="247"/>
    </location>
</feature>
<dbReference type="EMBL" id="JAOQAZ010000002">
    <property type="protein sequence ID" value="KAJ4269852.1"/>
    <property type="molecule type" value="Genomic_DNA"/>
</dbReference>
<accession>A0A9W8SFT9</accession>
<sequence>MRVIILEYAAKGNLLDFLKATERPVTPGESQKLWTQLLKLLDGLHVLHFLNESPSNRMKGVHQDIQPANILVFPRSGRSRFDVQFKLTDFGLAELSKDLSPEGHMAIKNGGSRMYSPPELYVNYTSQGHVKPQILPITDVWSLGAVYSEVLVWSLSGIDGLERYREARHSFIATRLNMSARGFDACFHNASERLPIIDKFLQDSLANKGVNDQVSPSMTEVILKFMLVPWADRLEAMDVKTRADIMVKGFTDVPGSFGAGRGLKLVVSENNLTQPAEGSAQVTHPEARIPDLSHPTASTSGTRPIEDSAGQPEPAAARVEFYHGLMTRDHEAQTSGDHVSVDMVYGRLGRKKSKSLSLIKRMIGGAHHDAILDLPGIRRAQRLINANGGRDQIVLIDNSLSMSRHMEEVARTARVISYLTKEADPNGMDFYLTSEPTKAHKCYSSSEVETKVHEAVSFRERCDMEDCLSKIMEPVYRGRMRQTSIYIYTDGNWEDNEGVASVIKKAIAQLVRAGELPSFFMFQFIQFGDDNEGTKRLQDLDDNYVQEHGYGK</sequence>
<dbReference type="PROSITE" id="PS50011">
    <property type="entry name" value="PROTEIN_KINASE_DOM"/>
    <property type="match status" value="1"/>
</dbReference>
<dbReference type="Proteomes" id="UP001152049">
    <property type="component" value="Unassembled WGS sequence"/>
</dbReference>
<dbReference type="PANTHER" id="PTHR24359">
    <property type="entry name" value="SERINE/THREONINE-PROTEIN KINASE SBK1"/>
    <property type="match status" value="1"/>
</dbReference>
<dbReference type="AlphaFoldDB" id="A0A9W8SFT9"/>
<organism evidence="3 4">
    <name type="scientific">Fusarium torreyae</name>
    <dbReference type="NCBI Taxonomy" id="1237075"/>
    <lineage>
        <taxon>Eukaryota</taxon>
        <taxon>Fungi</taxon>
        <taxon>Dikarya</taxon>
        <taxon>Ascomycota</taxon>
        <taxon>Pezizomycotina</taxon>
        <taxon>Sordariomycetes</taxon>
        <taxon>Hypocreomycetidae</taxon>
        <taxon>Hypocreales</taxon>
        <taxon>Nectriaceae</taxon>
        <taxon>Fusarium</taxon>
    </lineage>
</organism>
<evidence type="ECO:0000313" key="3">
    <source>
        <dbReference type="EMBL" id="KAJ4269852.1"/>
    </source>
</evidence>
<name>A0A9W8SFT9_9HYPO</name>
<gene>
    <name evidence="3" type="ORF">NW762_001521</name>
</gene>
<proteinExistence type="predicted"/>
<dbReference type="SUPFAM" id="SSF56112">
    <property type="entry name" value="Protein kinase-like (PK-like)"/>
    <property type="match status" value="1"/>
</dbReference>
<protein>
    <recommendedName>
        <fullName evidence="2">Protein kinase domain-containing protein</fullName>
    </recommendedName>
</protein>
<dbReference type="OrthoDB" id="9992527at2759"/>
<feature type="region of interest" description="Disordered" evidence="1">
    <location>
        <begin position="274"/>
        <end position="312"/>
    </location>
</feature>
<evidence type="ECO:0000256" key="1">
    <source>
        <dbReference type="SAM" id="MobiDB-lite"/>
    </source>
</evidence>
<dbReference type="InterPro" id="IPR011009">
    <property type="entry name" value="Kinase-like_dom_sf"/>
</dbReference>
<dbReference type="GO" id="GO:0004674">
    <property type="term" value="F:protein serine/threonine kinase activity"/>
    <property type="evidence" value="ECO:0007669"/>
    <property type="project" value="TreeGrafter"/>
</dbReference>
<dbReference type="GO" id="GO:0005524">
    <property type="term" value="F:ATP binding"/>
    <property type="evidence" value="ECO:0007669"/>
    <property type="project" value="InterPro"/>
</dbReference>